<keyword evidence="4 8" id="KW-0297">G-protein coupled receptor</keyword>
<dbReference type="EMBL" id="DS469602">
    <property type="protein sequence ID" value="EDO39743.1"/>
    <property type="molecule type" value="Genomic_DNA"/>
</dbReference>
<evidence type="ECO:0000256" key="6">
    <source>
        <dbReference type="ARBA" id="ARBA00023170"/>
    </source>
</evidence>
<evidence type="ECO:0000256" key="4">
    <source>
        <dbReference type="ARBA" id="ARBA00023040"/>
    </source>
</evidence>
<dbReference type="PANTHER" id="PTHR24238">
    <property type="entry name" value="G-PROTEIN COUPLED RECEPTOR"/>
    <property type="match status" value="1"/>
</dbReference>
<comment type="similarity">
    <text evidence="8">Belongs to the G-protein coupled receptor 1 family.</text>
</comment>
<dbReference type="AlphaFoldDB" id="A7S993"/>
<feature type="non-terminal residue" evidence="11">
    <location>
        <position position="124"/>
    </location>
</feature>
<evidence type="ECO:0000256" key="7">
    <source>
        <dbReference type="ARBA" id="ARBA00023224"/>
    </source>
</evidence>
<accession>A7S993</accession>
<dbReference type="InParanoid" id="A7S993"/>
<dbReference type="PROSITE" id="PS50262">
    <property type="entry name" value="G_PROTEIN_RECEP_F1_2"/>
    <property type="match status" value="1"/>
</dbReference>
<dbReference type="Gene3D" id="1.20.1070.10">
    <property type="entry name" value="Rhodopsin 7-helix transmembrane proteins"/>
    <property type="match status" value="1"/>
</dbReference>
<evidence type="ECO:0000259" key="10">
    <source>
        <dbReference type="PROSITE" id="PS50262"/>
    </source>
</evidence>
<keyword evidence="3 9" id="KW-1133">Transmembrane helix</keyword>
<protein>
    <recommendedName>
        <fullName evidence="10">G-protein coupled receptors family 1 profile domain-containing protein</fullName>
    </recommendedName>
</protein>
<proteinExistence type="inferred from homology"/>
<evidence type="ECO:0000256" key="8">
    <source>
        <dbReference type="RuleBase" id="RU000688"/>
    </source>
</evidence>
<evidence type="ECO:0000256" key="9">
    <source>
        <dbReference type="SAM" id="Phobius"/>
    </source>
</evidence>
<keyword evidence="5 9" id="KW-0472">Membrane</keyword>
<dbReference type="Proteomes" id="UP000001593">
    <property type="component" value="Unassembled WGS sequence"/>
</dbReference>
<evidence type="ECO:0000256" key="3">
    <source>
        <dbReference type="ARBA" id="ARBA00022989"/>
    </source>
</evidence>
<dbReference type="PhylomeDB" id="A7S993"/>
<keyword evidence="2 8" id="KW-0812">Transmembrane</keyword>
<keyword evidence="7 8" id="KW-0807">Transducer</keyword>
<dbReference type="PRINTS" id="PR00237">
    <property type="entry name" value="GPCRRHODOPSN"/>
</dbReference>
<keyword evidence="6 8" id="KW-0675">Receptor</keyword>
<dbReference type="GO" id="GO:0016020">
    <property type="term" value="C:membrane"/>
    <property type="evidence" value="ECO:0007669"/>
    <property type="project" value="UniProtKB-SubCell"/>
</dbReference>
<evidence type="ECO:0000256" key="5">
    <source>
        <dbReference type="ARBA" id="ARBA00023136"/>
    </source>
</evidence>
<dbReference type="STRING" id="45351.A7S993"/>
<dbReference type="InterPro" id="IPR017452">
    <property type="entry name" value="GPCR_Rhodpsn_7TM"/>
</dbReference>
<dbReference type="eggNOG" id="KOG3656">
    <property type="taxonomic scope" value="Eukaryota"/>
</dbReference>
<dbReference type="PROSITE" id="PS00237">
    <property type="entry name" value="G_PROTEIN_RECEP_F1_1"/>
    <property type="match status" value="1"/>
</dbReference>
<gene>
    <name evidence="11" type="ORF">NEMVEDRAFT_v1g25516</name>
</gene>
<dbReference type="Pfam" id="PF00001">
    <property type="entry name" value="7tm_1"/>
    <property type="match status" value="1"/>
</dbReference>
<organism evidence="11 12">
    <name type="scientific">Nematostella vectensis</name>
    <name type="common">Starlet sea anemone</name>
    <dbReference type="NCBI Taxonomy" id="45351"/>
    <lineage>
        <taxon>Eukaryota</taxon>
        <taxon>Metazoa</taxon>
        <taxon>Cnidaria</taxon>
        <taxon>Anthozoa</taxon>
        <taxon>Hexacorallia</taxon>
        <taxon>Actiniaria</taxon>
        <taxon>Edwardsiidae</taxon>
        <taxon>Nematostella</taxon>
    </lineage>
</organism>
<evidence type="ECO:0000313" key="12">
    <source>
        <dbReference type="Proteomes" id="UP000001593"/>
    </source>
</evidence>
<evidence type="ECO:0000256" key="1">
    <source>
        <dbReference type="ARBA" id="ARBA00004141"/>
    </source>
</evidence>
<dbReference type="HOGENOM" id="CLU_009579_29_6_1"/>
<feature type="domain" description="G-protein coupled receptors family 1 profile" evidence="10">
    <location>
        <begin position="8"/>
        <end position="124"/>
    </location>
</feature>
<reference evidence="11 12" key="1">
    <citation type="journal article" date="2007" name="Science">
        <title>Sea anemone genome reveals ancestral eumetazoan gene repertoire and genomic organization.</title>
        <authorList>
            <person name="Putnam N.H."/>
            <person name="Srivastava M."/>
            <person name="Hellsten U."/>
            <person name="Dirks B."/>
            <person name="Chapman J."/>
            <person name="Salamov A."/>
            <person name="Terry A."/>
            <person name="Shapiro H."/>
            <person name="Lindquist E."/>
            <person name="Kapitonov V.V."/>
            <person name="Jurka J."/>
            <person name="Genikhovich G."/>
            <person name="Grigoriev I.V."/>
            <person name="Lucas S.M."/>
            <person name="Steele R.E."/>
            <person name="Finnerty J.R."/>
            <person name="Technau U."/>
            <person name="Martindale M.Q."/>
            <person name="Rokhsar D.S."/>
        </authorList>
    </citation>
    <scope>NUCLEOTIDE SEQUENCE [LARGE SCALE GENOMIC DNA]</scope>
    <source>
        <strain evidence="12">CH2 X CH6</strain>
    </source>
</reference>
<keyword evidence="12" id="KW-1185">Reference proteome</keyword>
<evidence type="ECO:0000256" key="2">
    <source>
        <dbReference type="ARBA" id="ARBA00022692"/>
    </source>
</evidence>
<feature type="non-terminal residue" evidence="11">
    <location>
        <position position="1"/>
    </location>
</feature>
<dbReference type="OMA" id="RIYQYQG"/>
<evidence type="ECO:0000313" key="11">
    <source>
        <dbReference type="EMBL" id="EDO39743.1"/>
    </source>
</evidence>
<comment type="subcellular location">
    <subcellularLocation>
        <location evidence="1">Membrane</location>
        <topology evidence="1">Multi-pass membrane protein</topology>
    </subcellularLocation>
</comment>
<feature type="transmembrane region" description="Helical" evidence="9">
    <location>
        <begin position="105"/>
        <end position="123"/>
    </location>
</feature>
<name>A7S993_NEMVE</name>
<feature type="transmembrane region" description="Helical" evidence="9">
    <location>
        <begin position="24"/>
        <end position="46"/>
    </location>
</feature>
<sequence>IIVCGALGNILVIMAYRNPRMKSVTNLFIANLAFADLNVVLINVPFNVLKLKLENWPFGLVICKIVTSLLGITLSASVGSLIVIAVDRYRAIVHPLKPRMRTRHAVYILIGIWIAAILVATPML</sequence>
<feature type="transmembrane region" description="Helical" evidence="9">
    <location>
        <begin position="58"/>
        <end position="84"/>
    </location>
</feature>
<dbReference type="SUPFAM" id="SSF81321">
    <property type="entry name" value="Family A G protein-coupled receptor-like"/>
    <property type="match status" value="1"/>
</dbReference>
<dbReference type="InterPro" id="IPR000276">
    <property type="entry name" value="GPCR_Rhodpsn"/>
</dbReference>
<dbReference type="GO" id="GO:0004930">
    <property type="term" value="F:G protein-coupled receptor activity"/>
    <property type="evidence" value="ECO:0007669"/>
    <property type="project" value="UniProtKB-KW"/>
</dbReference>